<reference evidence="2" key="1">
    <citation type="submission" date="2020-10" db="EMBL/GenBank/DDBJ databases">
        <authorList>
            <person name="Gilroy R."/>
        </authorList>
    </citation>
    <scope>NUCLEOTIDE SEQUENCE</scope>
    <source>
        <strain evidence="2">CHK193-30670</strain>
    </source>
</reference>
<dbReference type="Proteomes" id="UP000824074">
    <property type="component" value="Unassembled WGS sequence"/>
</dbReference>
<reference evidence="2" key="2">
    <citation type="journal article" date="2021" name="PeerJ">
        <title>Extensive microbial diversity within the chicken gut microbiome revealed by metagenomics and culture.</title>
        <authorList>
            <person name="Gilroy R."/>
            <person name="Ravi A."/>
            <person name="Getino M."/>
            <person name="Pursley I."/>
            <person name="Horton D.L."/>
            <person name="Alikhan N.F."/>
            <person name="Baker D."/>
            <person name="Gharbi K."/>
            <person name="Hall N."/>
            <person name="Watson M."/>
            <person name="Adriaenssens E.M."/>
            <person name="Foster-Nyarko E."/>
            <person name="Jarju S."/>
            <person name="Secka A."/>
            <person name="Antonio M."/>
            <person name="Oren A."/>
            <person name="Chaudhuri R.R."/>
            <person name="La Ragione R."/>
            <person name="Hildebrand F."/>
            <person name="Pallen M.J."/>
        </authorList>
    </citation>
    <scope>NUCLEOTIDE SEQUENCE</scope>
    <source>
        <strain evidence="2">CHK193-30670</strain>
    </source>
</reference>
<sequence length="161" mass="19179">MVIYSVFLLISLFLESIIPNLINNFIPFFMIGLIILVNIFHLDLKKLIIITFIFGVLYDLLYTDFIFLHGFLFAFILYVTSSFINDRKNFFLILIFYYVSCVFYSLFIYLISFLYTNVYILDIVNTFLSSIIINTLYFIIVYVIFILVNRIITNKKTFKAY</sequence>
<accession>A0A9D1LGE7</accession>
<feature type="transmembrane region" description="Helical" evidence="1">
    <location>
        <begin position="127"/>
        <end position="148"/>
    </location>
</feature>
<protein>
    <recommendedName>
        <fullName evidence="4">Rod shape-determining protein MreD</fullName>
    </recommendedName>
</protein>
<evidence type="ECO:0000313" key="3">
    <source>
        <dbReference type="Proteomes" id="UP000824074"/>
    </source>
</evidence>
<evidence type="ECO:0000313" key="2">
    <source>
        <dbReference type="EMBL" id="HIU39703.1"/>
    </source>
</evidence>
<feature type="transmembrane region" description="Helical" evidence="1">
    <location>
        <begin position="21"/>
        <end position="41"/>
    </location>
</feature>
<gene>
    <name evidence="2" type="ORF">IAB68_00165</name>
</gene>
<keyword evidence="1" id="KW-0812">Transmembrane</keyword>
<dbReference type="AlphaFoldDB" id="A0A9D1LGE7"/>
<proteinExistence type="predicted"/>
<evidence type="ECO:0008006" key="4">
    <source>
        <dbReference type="Google" id="ProtNLM"/>
    </source>
</evidence>
<feature type="transmembrane region" description="Helical" evidence="1">
    <location>
        <begin position="47"/>
        <end position="78"/>
    </location>
</feature>
<feature type="transmembrane region" description="Helical" evidence="1">
    <location>
        <begin position="90"/>
        <end position="115"/>
    </location>
</feature>
<comment type="caution">
    <text evidence="2">The sequence shown here is derived from an EMBL/GenBank/DDBJ whole genome shotgun (WGS) entry which is preliminary data.</text>
</comment>
<dbReference type="EMBL" id="DVMT01000003">
    <property type="protein sequence ID" value="HIU39703.1"/>
    <property type="molecule type" value="Genomic_DNA"/>
</dbReference>
<evidence type="ECO:0000256" key="1">
    <source>
        <dbReference type="SAM" id="Phobius"/>
    </source>
</evidence>
<organism evidence="2 3">
    <name type="scientific">Candidatus Aphodocola excrementigallinarum</name>
    <dbReference type="NCBI Taxonomy" id="2840670"/>
    <lineage>
        <taxon>Bacteria</taxon>
        <taxon>Bacillati</taxon>
        <taxon>Bacillota</taxon>
        <taxon>Bacilli</taxon>
        <taxon>Candidatus Aphodocola</taxon>
    </lineage>
</organism>
<keyword evidence="1" id="KW-0472">Membrane</keyword>
<name>A0A9D1LGE7_9FIRM</name>
<keyword evidence="1" id="KW-1133">Transmembrane helix</keyword>